<accession>A0AAF3EIB9</accession>
<dbReference type="Proteomes" id="UP000887575">
    <property type="component" value="Unassembled WGS sequence"/>
</dbReference>
<dbReference type="WBParaSite" id="MBELARI_LOCUS13722">
    <property type="protein sequence ID" value="MBELARI_LOCUS13722"/>
    <property type="gene ID" value="MBELARI_LOCUS13722"/>
</dbReference>
<evidence type="ECO:0000313" key="2">
    <source>
        <dbReference type="Proteomes" id="UP000887575"/>
    </source>
</evidence>
<proteinExistence type="predicted"/>
<name>A0AAF3EIB9_9BILA</name>
<organism evidence="2 3">
    <name type="scientific">Mesorhabditis belari</name>
    <dbReference type="NCBI Taxonomy" id="2138241"/>
    <lineage>
        <taxon>Eukaryota</taxon>
        <taxon>Metazoa</taxon>
        <taxon>Ecdysozoa</taxon>
        <taxon>Nematoda</taxon>
        <taxon>Chromadorea</taxon>
        <taxon>Rhabditida</taxon>
        <taxon>Rhabditina</taxon>
        <taxon>Rhabditomorpha</taxon>
        <taxon>Rhabditoidea</taxon>
        <taxon>Rhabditidae</taxon>
        <taxon>Mesorhabditinae</taxon>
        <taxon>Mesorhabditis</taxon>
    </lineage>
</organism>
<dbReference type="PANTHER" id="PTHR15157:SF5">
    <property type="entry name" value="UV RADIATION RESISTANCE-ASSOCIATED GENE PROTEIN"/>
    <property type="match status" value="1"/>
</dbReference>
<protein>
    <submittedName>
        <fullName evidence="3">Uncharacterized protein</fullName>
    </submittedName>
</protein>
<dbReference type="GO" id="GO:0000323">
    <property type="term" value="C:lytic vacuole"/>
    <property type="evidence" value="ECO:0007669"/>
    <property type="project" value="TreeGrafter"/>
</dbReference>
<dbReference type="GO" id="GO:0032991">
    <property type="term" value="C:protein-containing complex"/>
    <property type="evidence" value="ECO:0007669"/>
    <property type="project" value="UniProtKB-ARBA"/>
</dbReference>
<dbReference type="Pfam" id="PF10186">
    <property type="entry name" value="ATG14"/>
    <property type="match status" value="1"/>
</dbReference>
<dbReference type="GO" id="GO:0005768">
    <property type="term" value="C:endosome"/>
    <property type="evidence" value="ECO:0007669"/>
    <property type="project" value="TreeGrafter"/>
</dbReference>
<dbReference type="GO" id="GO:0035493">
    <property type="term" value="P:SNARE complex assembly"/>
    <property type="evidence" value="ECO:0007669"/>
    <property type="project" value="TreeGrafter"/>
</dbReference>
<sequence length="440" mass="50167">MELWRSAPASCSGFDSVFNEIDEDIRRLQRKGSSNTVGAFSSPASSSANLHEMDPPLHQMASVAQFQRLRELCIAVQESSDQVERFRARIDPEGPLKNDYDRYQDASILQNQELLVELLRRQISELRKRIARRRILIADIVEEKIAREIKMKQLANDVERAKDKASLDDDEILRVGRHCDIMRTLIKKRRREMIDELFRAYKIQVDMLQSPTINGKKPCSCIQVDSIAGVHLPRTESILTHPEPEVAAALGHVVNLMRCVMWVLDTPLPFPLTFVGSRSQVYDARKDKKYSLFGMKSKLERAQLEFAMQLLNANIRQLRLHFGFDTQSPTGTLKLLFEIHQWIVGNNLRPSLDRPFTSVFSPAALIERRNSEETIADNVRNESTRLLHTLDVSQLCIDDLPPTNAYRERTVTIGEEAVDLDEESPATKSTNSFIDTAIGL</sequence>
<keyword evidence="2" id="KW-1185">Reference proteome</keyword>
<dbReference type="AlphaFoldDB" id="A0AAF3EIB9"/>
<dbReference type="PANTHER" id="PTHR15157">
    <property type="entry name" value="UV RADIATION RESISTANCE-ASSOCIATED GENE PROTEIN"/>
    <property type="match status" value="1"/>
</dbReference>
<evidence type="ECO:0000313" key="3">
    <source>
        <dbReference type="WBParaSite" id="MBELARI_LOCUS13722"/>
    </source>
</evidence>
<evidence type="ECO:0000256" key="1">
    <source>
        <dbReference type="ARBA" id="ARBA00023054"/>
    </source>
</evidence>
<dbReference type="InterPro" id="IPR018791">
    <property type="entry name" value="UV_resistance/autophagy_Atg14"/>
</dbReference>
<keyword evidence="1" id="KW-0175">Coiled coil</keyword>
<dbReference type="GO" id="GO:0000149">
    <property type="term" value="F:SNARE binding"/>
    <property type="evidence" value="ECO:0007669"/>
    <property type="project" value="TreeGrafter"/>
</dbReference>
<reference evidence="3" key="1">
    <citation type="submission" date="2024-02" db="UniProtKB">
        <authorList>
            <consortium name="WormBaseParasite"/>
        </authorList>
    </citation>
    <scope>IDENTIFICATION</scope>
</reference>